<proteinExistence type="predicted"/>
<protein>
    <submittedName>
        <fullName evidence="1">Uncharacterized protein</fullName>
    </submittedName>
</protein>
<dbReference type="AlphaFoldDB" id="A0A2I1HK40"/>
<accession>A0A2I1HK40</accession>
<reference evidence="1 2" key="1">
    <citation type="submission" date="2015-10" db="EMBL/GenBank/DDBJ databases">
        <title>Genome analyses suggest a sexual origin of heterokaryosis in a supposedly ancient asexual fungus.</title>
        <authorList>
            <person name="Ropars J."/>
            <person name="Sedzielewska K."/>
            <person name="Noel J."/>
            <person name="Charron P."/>
            <person name="Farinelli L."/>
            <person name="Marton T."/>
            <person name="Kruger M."/>
            <person name="Pelin A."/>
            <person name="Brachmann A."/>
            <person name="Corradi N."/>
        </authorList>
    </citation>
    <scope>NUCLEOTIDE SEQUENCE [LARGE SCALE GENOMIC DNA]</scope>
    <source>
        <strain evidence="1 2">A4</strain>
    </source>
</reference>
<evidence type="ECO:0000313" key="1">
    <source>
        <dbReference type="EMBL" id="PKY59234.1"/>
    </source>
</evidence>
<dbReference type="EMBL" id="LLXI01003439">
    <property type="protein sequence ID" value="PKY59234.1"/>
    <property type="molecule type" value="Genomic_DNA"/>
</dbReference>
<evidence type="ECO:0000313" key="2">
    <source>
        <dbReference type="Proteomes" id="UP000234323"/>
    </source>
</evidence>
<dbReference type="Proteomes" id="UP000234323">
    <property type="component" value="Unassembled WGS sequence"/>
</dbReference>
<keyword evidence="2" id="KW-1185">Reference proteome</keyword>
<sequence length="157" mass="18048">MRGNLGLFEFLAAGLSDFWSSDISRRFGPHFCFRRCQLEHETGLYKILVLILGLVSVPLSGSGLELDVFSISFVRNSVLSALGFKVEFDSFLGVFKARRLCQVFSSLDMTFNQLLQNYFDMVNFFETSWTQIYGLLFRKSRYVGFRQLSLWCGISND</sequence>
<organism evidence="1 2">
    <name type="scientific">Rhizophagus irregularis</name>
    <dbReference type="NCBI Taxonomy" id="588596"/>
    <lineage>
        <taxon>Eukaryota</taxon>
        <taxon>Fungi</taxon>
        <taxon>Fungi incertae sedis</taxon>
        <taxon>Mucoromycota</taxon>
        <taxon>Glomeromycotina</taxon>
        <taxon>Glomeromycetes</taxon>
        <taxon>Glomerales</taxon>
        <taxon>Glomeraceae</taxon>
        <taxon>Rhizophagus</taxon>
    </lineage>
</organism>
<gene>
    <name evidence="1" type="ORF">RhiirA4_481810</name>
</gene>
<name>A0A2I1HK40_9GLOM</name>
<comment type="caution">
    <text evidence="1">The sequence shown here is derived from an EMBL/GenBank/DDBJ whole genome shotgun (WGS) entry which is preliminary data.</text>
</comment>